<dbReference type="PANTHER" id="PTHR32294">
    <property type="entry name" value="DNA POLYMERASE III SUBUNIT ALPHA"/>
    <property type="match status" value="1"/>
</dbReference>
<dbReference type="InterPro" id="IPR004805">
    <property type="entry name" value="DnaE2/DnaE/PolC"/>
</dbReference>
<evidence type="ECO:0000313" key="12">
    <source>
        <dbReference type="Proteomes" id="UP000316562"/>
    </source>
</evidence>
<gene>
    <name evidence="11" type="ORF">EVJ46_06700</name>
</gene>
<dbReference type="InterPro" id="IPR040982">
    <property type="entry name" value="DNA_pol3_finger"/>
</dbReference>
<dbReference type="GO" id="GO:0008408">
    <property type="term" value="F:3'-5' exonuclease activity"/>
    <property type="evidence" value="ECO:0007669"/>
    <property type="project" value="InterPro"/>
</dbReference>
<dbReference type="InterPro" id="IPR016195">
    <property type="entry name" value="Pol/histidinol_Pase-like"/>
</dbReference>
<feature type="compositionally biased region" description="Low complexity" evidence="9">
    <location>
        <begin position="1272"/>
        <end position="1291"/>
    </location>
</feature>
<dbReference type="SMART" id="SM00481">
    <property type="entry name" value="POLIIIAc"/>
    <property type="match status" value="1"/>
</dbReference>
<evidence type="ECO:0000256" key="9">
    <source>
        <dbReference type="SAM" id="MobiDB-lite"/>
    </source>
</evidence>
<dbReference type="Proteomes" id="UP000316562">
    <property type="component" value="Unassembled WGS sequence"/>
</dbReference>
<dbReference type="GO" id="GO:0003887">
    <property type="term" value="F:DNA-directed DNA polymerase activity"/>
    <property type="evidence" value="ECO:0007669"/>
    <property type="project" value="UniProtKB-KW"/>
</dbReference>
<dbReference type="InterPro" id="IPR029460">
    <property type="entry name" value="DNAPol_HHH"/>
</dbReference>
<dbReference type="Pfam" id="PF17657">
    <property type="entry name" value="DNA_pol3_finger"/>
    <property type="match status" value="1"/>
</dbReference>
<dbReference type="InterPro" id="IPR011708">
    <property type="entry name" value="DNA_pol3_alpha_NTPase_dom"/>
</dbReference>
<dbReference type="Gene3D" id="3.20.20.140">
    <property type="entry name" value="Metal-dependent hydrolases"/>
    <property type="match status" value="1"/>
</dbReference>
<evidence type="ECO:0000256" key="2">
    <source>
        <dbReference type="ARBA" id="ARBA00012417"/>
    </source>
</evidence>
<accession>A0A519BF34</accession>
<evidence type="ECO:0000256" key="7">
    <source>
        <dbReference type="ARBA" id="ARBA00022932"/>
    </source>
</evidence>
<evidence type="ECO:0000256" key="8">
    <source>
        <dbReference type="ARBA" id="ARBA00049244"/>
    </source>
</evidence>
<dbReference type="Pfam" id="PF01336">
    <property type="entry name" value="tRNA_anti-codon"/>
    <property type="match status" value="1"/>
</dbReference>
<dbReference type="NCBIfam" id="TIGR00594">
    <property type="entry name" value="polc"/>
    <property type="match status" value="1"/>
</dbReference>
<dbReference type="SUPFAM" id="SSF89550">
    <property type="entry name" value="PHP domain-like"/>
    <property type="match status" value="1"/>
</dbReference>
<sequence>MDIAVIKANNENPAAVKVPDAANKAAAALKFAHLHLHSQYSLLDGANKIDDIINKSIEFNMPSVAITDHGNLFGALEFYEKAVKKGVKPIIGCEVYVAPGSRFAKNQNEKHSYHLILLAMNDEGYKNLCKLVSKAYLEGFYYKPRIDKEILQEYNKGLFALSACLKGEIPQKILSGNVEETVKSVQFFSKVFNNDRFYLEVQENGIKEQNIINKVLLELGQKYSIPVVATNDCHYLLKEDYEAHDILLCIQTGKKVDDKDRMRFTTKDLYFKSAHEMYDAFSDYPESVLTNSADLSDKINFNFKLGEFHFPAYKPKKVANISADSANNISSISAVNGDGIPAAENSENMEELFEHDAREGFEERINSKEVYKPRIEEYRQRLEREIDVIKKSKFAGYFLIVSDFIKYSKEHDIPVGPGRGSAAGSLVAYCLKITDIDPIKYDLLFERFLNPERISMPDIDSDFCINGRDEVIKYVAAKYGESNVSQIITFGTMLAKGVIRDTGRALNMPYSDVDKIAKLIPNTLKITLDEAIKEEPKLREMIQNDDKVKKLIEIAKKLEGLTRHASTHAAGVVIANKPLNEYLPLYKGSKDGDVVTTQYTMEGVEKIGLIKFDFLGLKTLTVMKEAINLINEANKNNGIKEEFDIYNIDLADLKTSKLLSSGDTTGVFQLESSGMKELLLKLAPKSLEDIIPLVALYRPGPLGSGMVDDFIKAKNGVKKIKYLHPLLEDILKETYGVILYQEQIMKIAIKLANFSMGDADVLRKGVGKKNAELIEKMRNKFIEGCKNNNIDNSISEKIFSLITKFGEYGFNKSHSAAYALVAYMTAYLKANYPDYFIAALLSSEMSNTDKLAKIINESNQSIIIAPSVNYSTKHFTVLPLKNHPDIKENLIKNASKYAADIVSAAVDLNEKNVIQIGLGAIKNVGDAAIESILSERENGNYKDLLDFCSRVDTRKVNKRTIENLIKSGALDINGYETRRSMLKKLEQVMQEAASIRQKKSSDQFELPLLFNMESDDGHFSSSFNKFNSGWSKGFNEDILSAEDAAAIQYDKKEILAYEKEAIGFYISGHPLDGYEEKISLITDYSISSFIKECVLNASAGDDKNNDGSGSNRDVVKNLNYKQKYNRNDKKKYVLCGIVNQLKVHNTRNNEKMASFVLSDADVSVEVVFFPKNYIKYENIFNTSEPVVISGRVDESSDQISSAASKKDSAVQKNNSSYEDSENSENEYKDSKNFTDDADFDARDYNIKIIGDTIDLLDSYIIKNNKSLKNAQNDNSINKNNNSINDSKNNNNKNINNIDSNKLCVIEISPQNIYDKNKEEFKNFINRLKIGFINCSGTSKVLIKAKNIEIKLNDDILVDIEALRKTDIAQSIRII</sequence>
<dbReference type="GO" id="GO:0003676">
    <property type="term" value="F:nucleic acid binding"/>
    <property type="evidence" value="ECO:0007669"/>
    <property type="project" value="InterPro"/>
</dbReference>
<dbReference type="InterPro" id="IPR003141">
    <property type="entry name" value="Pol/His_phosphatase_N"/>
</dbReference>
<keyword evidence="6" id="KW-0235">DNA replication</keyword>
<reference evidence="11 12" key="1">
    <citation type="journal article" date="2019" name="ISME J.">
        <title>Insights into ecological role of a new deltaproteobacterial order Candidatus Acidulodesulfobacterales by metagenomics and metatranscriptomics.</title>
        <authorList>
            <person name="Tan S."/>
            <person name="Liu J."/>
            <person name="Fang Y."/>
            <person name="Hedlund B.P."/>
            <person name="Lian Z.H."/>
            <person name="Huang L.Y."/>
            <person name="Li J.T."/>
            <person name="Huang L.N."/>
            <person name="Li W.J."/>
            <person name="Jiang H.C."/>
            <person name="Dong H.L."/>
            <person name="Shu W.S."/>
        </authorList>
    </citation>
    <scope>NUCLEOTIDE SEQUENCE [LARGE SCALE GENOMIC DNA]</scope>
    <source>
        <strain evidence="11">AP2</strain>
    </source>
</reference>
<dbReference type="EMBL" id="SGBC01000003">
    <property type="protein sequence ID" value="RZD15882.1"/>
    <property type="molecule type" value="Genomic_DNA"/>
</dbReference>
<comment type="catalytic activity">
    <reaction evidence="8">
        <text>DNA(n) + a 2'-deoxyribonucleoside 5'-triphosphate = DNA(n+1) + diphosphate</text>
        <dbReference type="Rhea" id="RHEA:22508"/>
        <dbReference type="Rhea" id="RHEA-COMP:17339"/>
        <dbReference type="Rhea" id="RHEA-COMP:17340"/>
        <dbReference type="ChEBI" id="CHEBI:33019"/>
        <dbReference type="ChEBI" id="CHEBI:61560"/>
        <dbReference type="ChEBI" id="CHEBI:173112"/>
        <dbReference type="EC" id="2.7.7.7"/>
    </reaction>
</comment>
<dbReference type="Gene3D" id="1.10.10.1600">
    <property type="entry name" value="Bacterial DNA polymerase III alpha subunit, thumb domain"/>
    <property type="match status" value="1"/>
</dbReference>
<keyword evidence="7" id="KW-0239">DNA-directed DNA polymerase</keyword>
<evidence type="ECO:0000256" key="5">
    <source>
        <dbReference type="ARBA" id="ARBA00022695"/>
    </source>
</evidence>
<dbReference type="NCBIfam" id="NF004226">
    <property type="entry name" value="PRK05673.1"/>
    <property type="match status" value="1"/>
</dbReference>
<dbReference type="CDD" id="cd12113">
    <property type="entry name" value="PHP_PolIIIA_DnaE3"/>
    <property type="match status" value="1"/>
</dbReference>
<keyword evidence="5 11" id="KW-0548">Nucleotidyltransferase</keyword>
<keyword evidence="4 11" id="KW-0808">Transferase</keyword>
<evidence type="ECO:0000313" key="11">
    <source>
        <dbReference type="EMBL" id="RZD15882.1"/>
    </source>
</evidence>
<evidence type="ECO:0000256" key="3">
    <source>
        <dbReference type="ARBA" id="ARBA00019114"/>
    </source>
</evidence>
<evidence type="ECO:0000256" key="6">
    <source>
        <dbReference type="ARBA" id="ARBA00022705"/>
    </source>
</evidence>
<organism evidence="11 12">
    <name type="scientific">Acididesulfobacter guangdongensis</name>
    <dbReference type="NCBI Taxonomy" id="2597225"/>
    <lineage>
        <taxon>Bacteria</taxon>
        <taxon>Deltaproteobacteria</taxon>
        <taxon>Candidatus Acidulodesulfobacterales</taxon>
        <taxon>Candidatus Acididesulfobacter</taxon>
    </lineage>
</organism>
<feature type="domain" description="Polymerase/histidinol phosphatase N-terminal" evidence="10">
    <location>
        <begin position="32"/>
        <end position="99"/>
    </location>
</feature>
<dbReference type="GO" id="GO:0005737">
    <property type="term" value="C:cytoplasm"/>
    <property type="evidence" value="ECO:0007669"/>
    <property type="project" value="UniProtKB-SubCell"/>
</dbReference>
<dbReference type="SUPFAM" id="SSF160975">
    <property type="entry name" value="AF1531-like"/>
    <property type="match status" value="1"/>
</dbReference>
<evidence type="ECO:0000259" key="10">
    <source>
        <dbReference type="SMART" id="SM00481"/>
    </source>
</evidence>
<dbReference type="NCBIfam" id="NF005298">
    <property type="entry name" value="PRK06826.1"/>
    <property type="match status" value="1"/>
</dbReference>
<evidence type="ECO:0000256" key="1">
    <source>
        <dbReference type="ARBA" id="ARBA00004496"/>
    </source>
</evidence>
<feature type="compositionally biased region" description="Basic and acidic residues" evidence="9">
    <location>
        <begin position="1225"/>
        <end position="1234"/>
    </location>
</feature>
<dbReference type="Pfam" id="PF07733">
    <property type="entry name" value="DNA_pol3_alpha"/>
    <property type="match status" value="1"/>
</dbReference>
<comment type="caution">
    <text evidence="11">The sequence shown here is derived from an EMBL/GenBank/DDBJ whole genome shotgun (WGS) entry which is preliminary data.</text>
</comment>
<dbReference type="InterPro" id="IPR041931">
    <property type="entry name" value="DNA_pol3_alpha_thumb_dom"/>
</dbReference>
<dbReference type="InterPro" id="IPR004365">
    <property type="entry name" value="NA-bd_OB_tRNA"/>
</dbReference>
<feature type="region of interest" description="Disordered" evidence="9">
    <location>
        <begin position="1199"/>
        <end position="1234"/>
    </location>
</feature>
<protein>
    <recommendedName>
        <fullName evidence="3">DNA polymerase III subunit alpha</fullName>
        <ecNumber evidence="2">2.7.7.7</ecNumber>
    </recommendedName>
</protein>
<dbReference type="EC" id="2.7.7.7" evidence="2"/>
<dbReference type="Pfam" id="PF02811">
    <property type="entry name" value="PHP"/>
    <property type="match status" value="1"/>
</dbReference>
<comment type="subcellular location">
    <subcellularLocation>
        <location evidence="1">Cytoplasm</location>
    </subcellularLocation>
</comment>
<dbReference type="PANTHER" id="PTHR32294:SF0">
    <property type="entry name" value="DNA POLYMERASE III SUBUNIT ALPHA"/>
    <property type="match status" value="1"/>
</dbReference>
<proteinExistence type="predicted"/>
<dbReference type="Gene3D" id="1.10.150.870">
    <property type="match status" value="1"/>
</dbReference>
<dbReference type="Pfam" id="PF14579">
    <property type="entry name" value="HHH_6"/>
    <property type="match status" value="1"/>
</dbReference>
<name>A0A519BF34_ACIG2</name>
<dbReference type="InterPro" id="IPR004013">
    <property type="entry name" value="PHP_dom"/>
</dbReference>
<evidence type="ECO:0000256" key="4">
    <source>
        <dbReference type="ARBA" id="ARBA00022679"/>
    </source>
</evidence>
<dbReference type="CDD" id="cd04485">
    <property type="entry name" value="DnaE_OBF"/>
    <property type="match status" value="1"/>
</dbReference>
<feature type="region of interest" description="Disordered" evidence="9">
    <location>
        <begin position="1270"/>
        <end position="1291"/>
    </location>
</feature>
<dbReference type="GO" id="GO:0006260">
    <property type="term" value="P:DNA replication"/>
    <property type="evidence" value="ECO:0007669"/>
    <property type="project" value="UniProtKB-KW"/>
</dbReference>